<accession>A0A285QZY8</accession>
<dbReference type="Pfam" id="PF11776">
    <property type="entry name" value="RcnB"/>
    <property type="match status" value="1"/>
</dbReference>
<feature type="chain" id="PRO_5013103454" evidence="1">
    <location>
        <begin position="21"/>
        <end position="126"/>
    </location>
</feature>
<evidence type="ECO:0000313" key="2">
    <source>
        <dbReference type="EMBL" id="SOB87078.1"/>
    </source>
</evidence>
<dbReference type="RefSeq" id="WP_097064013.1">
    <property type="nucleotide sequence ID" value="NZ_OBMI01000002.1"/>
</dbReference>
<dbReference type="Gene3D" id="3.10.450.160">
    <property type="entry name" value="inner membrane protein cigr"/>
    <property type="match status" value="1"/>
</dbReference>
<dbReference type="AlphaFoldDB" id="A0A285QZY8"/>
<protein>
    <submittedName>
        <fullName evidence="2">Regulator RcnB of Ni and Co efflux</fullName>
    </submittedName>
</protein>
<keyword evidence="1" id="KW-0732">Signal</keyword>
<evidence type="ECO:0000313" key="3">
    <source>
        <dbReference type="Proteomes" id="UP000219494"/>
    </source>
</evidence>
<proteinExistence type="predicted"/>
<keyword evidence="3" id="KW-1185">Reference proteome</keyword>
<organism evidence="2 3">
    <name type="scientific">Sphingomonas guangdongensis</name>
    <dbReference type="NCBI Taxonomy" id="1141890"/>
    <lineage>
        <taxon>Bacteria</taxon>
        <taxon>Pseudomonadati</taxon>
        <taxon>Pseudomonadota</taxon>
        <taxon>Alphaproteobacteria</taxon>
        <taxon>Sphingomonadales</taxon>
        <taxon>Sphingomonadaceae</taxon>
        <taxon>Sphingomonas</taxon>
    </lineage>
</organism>
<name>A0A285QZY8_9SPHN</name>
<dbReference type="OrthoDB" id="9808839at2"/>
<feature type="signal peptide" evidence="1">
    <location>
        <begin position="1"/>
        <end position="20"/>
    </location>
</feature>
<dbReference type="EMBL" id="OBMI01000002">
    <property type="protein sequence ID" value="SOB87078.1"/>
    <property type="molecule type" value="Genomic_DNA"/>
</dbReference>
<gene>
    <name evidence="2" type="ORF">SAMN06297144_2199</name>
</gene>
<reference evidence="2 3" key="1">
    <citation type="submission" date="2017-07" db="EMBL/GenBank/DDBJ databases">
        <authorList>
            <person name="Sun Z.S."/>
            <person name="Albrecht U."/>
            <person name="Echele G."/>
            <person name="Lee C.C."/>
        </authorList>
    </citation>
    <scope>NUCLEOTIDE SEQUENCE [LARGE SCALE GENOMIC DNA]</scope>
    <source>
        <strain evidence="2 3">CGMCC 1.12672</strain>
    </source>
</reference>
<dbReference type="InterPro" id="IPR024572">
    <property type="entry name" value="RcnB"/>
</dbReference>
<sequence length="126" mass="14081">MKKVLIAALATTLVASPIVAAAPAEAQVRQTHQTVRYKPNGTVVVKKQTVRQAPARVNYRAKWYKGQRFNRAEARNYRQINDWRQYRSRRLYAPPRGYQWVQSGNDAVLVAVASGLIGAVLGGAFN</sequence>
<evidence type="ECO:0000256" key="1">
    <source>
        <dbReference type="SAM" id="SignalP"/>
    </source>
</evidence>
<dbReference type="Proteomes" id="UP000219494">
    <property type="component" value="Unassembled WGS sequence"/>
</dbReference>